<sequence>MSRSTHANQEIKSTDEDGGGGERDVEDISGRITDEDKRIRKDQRDAESDEDVEGHREDAGTERQSVRGSDEAE</sequence>
<feature type="compositionally biased region" description="Basic and acidic residues" evidence="1">
    <location>
        <begin position="53"/>
        <end position="73"/>
    </location>
</feature>
<feature type="compositionally biased region" description="Basic and acidic residues" evidence="1">
    <location>
        <begin position="12"/>
        <end position="46"/>
    </location>
</feature>
<dbReference type="Proteomes" id="UP001066276">
    <property type="component" value="Chromosome 6"/>
</dbReference>
<evidence type="ECO:0000313" key="3">
    <source>
        <dbReference type="Proteomes" id="UP001066276"/>
    </source>
</evidence>
<reference evidence="2" key="1">
    <citation type="journal article" date="2022" name="bioRxiv">
        <title>Sequencing and chromosome-scale assembly of the giantPleurodeles waltlgenome.</title>
        <authorList>
            <person name="Brown T."/>
            <person name="Elewa A."/>
            <person name="Iarovenko S."/>
            <person name="Subramanian E."/>
            <person name="Araus A.J."/>
            <person name="Petzold A."/>
            <person name="Susuki M."/>
            <person name="Suzuki K.-i.T."/>
            <person name="Hayashi T."/>
            <person name="Toyoda A."/>
            <person name="Oliveira C."/>
            <person name="Osipova E."/>
            <person name="Leigh N.D."/>
            <person name="Simon A."/>
            <person name="Yun M.H."/>
        </authorList>
    </citation>
    <scope>NUCLEOTIDE SEQUENCE</scope>
    <source>
        <strain evidence="2">20211129_DDA</strain>
        <tissue evidence="2">Liver</tissue>
    </source>
</reference>
<proteinExistence type="predicted"/>
<organism evidence="2 3">
    <name type="scientific">Pleurodeles waltl</name>
    <name type="common">Iberian ribbed newt</name>
    <dbReference type="NCBI Taxonomy" id="8319"/>
    <lineage>
        <taxon>Eukaryota</taxon>
        <taxon>Metazoa</taxon>
        <taxon>Chordata</taxon>
        <taxon>Craniata</taxon>
        <taxon>Vertebrata</taxon>
        <taxon>Euteleostomi</taxon>
        <taxon>Amphibia</taxon>
        <taxon>Batrachia</taxon>
        <taxon>Caudata</taxon>
        <taxon>Salamandroidea</taxon>
        <taxon>Salamandridae</taxon>
        <taxon>Pleurodelinae</taxon>
        <taxon>Pleurodeles</taxon>
    </lineage>
</organism>
<gene>
    <name evidence="2" type="ORF">NDU88_005887</name>
</gene>
<evidence type="ECO:0000256" key="1">
    <source>
        <dbReference type="SAM" id="MobiDB-lite"/>
    </source>
</evidence>
<accession>A0AAV7QGC7</accession>
<keyword evidence="3" id="KW-1185">Reference proteome</keyword>
<dbReference type="EMBL" id="JANPWB010000010">
    <property type="protein sequence ID" value="KAJ1139516.1"/>
    <property type="molecule type" value="Genomic_DNA"/>
</dbReference>
<protein>
    <submittedName>
        <fullName evidence="2">Uncharacterized protein</fullName>
    </submittedName>
</protein>
<evidence type="ECO:0000313" key="2">
    <source>
        <dbReference type="EMBL" id="KAJ1139516.1"/>
    </source>
</evidence>
<comment type="caution">
    <text evidence="2">The sequence shown here is derived from an EMBL/GenBank/DDBJ whole genome shotgun (WGS) entry which is preliminary data.</text>
</comment>
<feature type="region of interest" description="Disordered" evidence="1">
    <location>
        <begin position="1"/>
        <end position="73"/>
    </location>
</feature>
<dbReference type="AlphaFoldDB" id="A0AAV7QGC7"/>
<name>A0AAV7QGC7_PLEWA</name>
<feature type="compositionally biased region" description="Polar residues" evidence="1">
    <location>
        <begin position="1"/>
        <end position="11"/>
    </location>
</feature>